<name>A0A4Q9R6W4_9GAMM</name>
<sequence>MISIVVCSIRPQMAEALARNIEASIGVEYELIVIDNRGSDRGLCRVYNEGAGRARYEVVCFMHEDVEFLEAGWGRNVLAHFAEDPQLGVIGVAGARFKSRAPSGWMTSGRERYNCSHLHQGSGPDDELLHSRRAGDERRIRVCTLDGVWICARRAVWEALRFNEQLRNFHFYDVDFALRASQEHAVAVVYDVELRHFSGGHFDGRWMEEALAYHQRIVSVPLPMALDDLDEAVLRRLERRGIHSWLKFLRKAKVPLALRWRWLRACRVQSYPGLWWLALKFLFYYPLKFR</sequence>
<dbReference type="InterPro" id="IPR029044">
    <property type="entry name" value="Nucleotide-diphossugar_trans"/>
</dbReference>
<protein>
    <recommendedName>
        <fullName evidence="1">Streptomycin biosynthesis protein StrF domain-containing protein</fullName>
    </recommendedName>
</protein>
<dbReference type="SUPFAM" id="SSF53448">
    <property type="entry name" value="Nucleotide-diphospho-sugar transferases"/>
    <property type="match status" value="1"/>
</dbReference>
<gene>
    <name evidence="2" type="ORF">DNJ96_11695</name>
</gene>
<dbReference type="RefSeq" id="WP_131184315.1">
    <property type="nucleotide sequence ID" value="NZ_QJUO01000012.1"/>
</dbReference>
<dbReference type="Gene3D" id="3.90.550.10">
    <property type="entry name" value="Spore Coat Polysaccharide Biosynthesis Protein SpsA, Chain A"/>
    <property type="match status" value="1"/>
</dbReference>
<comment type="caution">
    <text evidence="2">The sequence shown here is derived from an EMBL/GenBank/DDBJ whole genome shotgun (WGS) entry which is preliminary data.</text>
</comment>
<dbReference type="AlphaFoldDB" id="A0A4Q9R6W4"/>
<reference evidence="2 3" key="1">
    <citation type="submission" date="2018-06" db="EMBL/GenBank/DDBJ databases">
        <title>Three novel Pseudomonas species isolated from symptomatic oak.</title>
        <authorList>
            <person name="Bueno-Gonzalez V."/>
            <person name="Brady C."/>
        </authorList>
    </citation>
    <scope>NUCLEOTIDE SEQUENCE [LARGE SCALE GENOMIC DNA]</scope>
    <source>
        <strain evidence="2 3">P17C</strain>
    </source>
</reference>
<proteinExistence type="predicted"/>
<dbReference type="Pfam" id="PF13712">
    <property type="entry name" value="Glyco_tranf_2_5"/>
    <property type="match status" value="1"/>
</dbReference>
<keyword evidence="3" id="KW-1185">Reference proteome</keyword>
<dbReference type="InterPro" id="IPR059123">
    <property type="entry name" value="StrF_dom"/>
</dbReference>
<evidence type="ECO:0000313" key="3">
    <source>
        <dbReference type="Proteomes" id="UP000292639"/>
    </source>
</evidence>
<evidence type="ECO:0000259" key="1">
    <source>
        <dbReference type="Pfam" id="PF13712"/>
    </source>
</evidence>
<dbReference type="Proteomes" id="UP000292639">
    <property type="component" value="Unassembled WGS sequence"/>
</dbReference>
<evidence type="ECO:0000313" key="2">
    <source>
        <dbReference type="EMBL" id="TBU95734.1"/>
    </source>
</evidence>
<dbReference type="EMBL" id="QJUP01000015">
    <property type="protein sequence ID" value="TBU95734.1"/>
    <property type="molecule type" value="Genomic_DNA"/>
</dbReference>
<accession>A0A4Q9R6W4</accession>
<organism evidence="2 3">
    <name type="scientific">Stutzerimonas kirkiae</name>
    <dbReference type="NCBI Taxonomy" id="2211392"/>
    <lineage>
        <taxon>Bacteria</taxon>
        <taxon>Pseudomonadati</taxon>
        <taxon>Pseudomonadota</taxon>
        <taxon>Gammaproteobacteria</taxon>
        <taxon>Pseudomonadales</taxon>
        <taxon>Pseudomonadaceae</taxon>
        <taxon>Stutzerimonas</taxon>
    </lineage>
</organism>
<feature type="domain" description="Streptomycin biosynthesis protein StrF" evidence="1">
    <location>
        <begin position="4"/>
        <end position="189"/>
    </location>
</feature>